<sequence>MTMKLHSDMASVETIWRLLEADPLNSLHQGYDWCRAWEFTHHRPVAILEGCMGQETAFLLPLEIRQDGPVRKAQFMGSEFSNINTGLIASRHRRELAALDRKELAAALRNAVKDVADLIWLSNVPLRWRGVQHPFAGLDSVENQNHAFQLELRPTMEETIAPLNAKRRRKKYRTQLRKIEAVGTFEHVKPKEAIEKQVLLDLFFEQKRKRFEALGLPDVFQAAETQAFFHLLLEADRGGSNIPLELHALRLNLGGEHQIAAISGLSRKGDHVICQFGSIEPDCLPEASPGELLFWLMIEQESADGQSLFDFGIGDQDYKRSWCNIETVHHDIVLPINAKGQLAALALKLTTKTKALIKGNPKLYAFIQRLRAGKAKRNSTVEAPED</sequence>
<dbReference type="RefSeq" id="WP_138289097.1">
    <property type="nucleotide sequence ID" value="NZ_CP058350.1"/>
</dbReference>
<gene>
    <name evidence="2" type="ORF">FE840_011280</name>
</gene>
<organism evidence="2 3">
    <name type="scientific">Peteryoungia desertarenae</name>
    <dbReference type="NCBI Taxonomy" id="1813451"/>
    <lineage>
        <taxon>Bacteria</taxon>
        <taxon>Pseudomonadati</taxon>
        <taxon>Pseudomonadota</taxon>
        <taxon>Alphaproteobacteria</taxon>
        <taxon>Hyphomicrobiales</taxon>
        <taxon>Rhizobiaceae</taxon>
        <taxon>Peteryoungia</taxon>
    </lineage>
</organism>
<reference evidence="2 3" key="1">
    <citation type="submission" date="2020-06" db="EMBL/GenBank/DDBJ databases">
        <title>Genome sequence of Rhizobium sp strain ADMK78.</title>
        <authorList>
            <person name="Rahi P."/>
        </authorList>
    </citation>
    <scope>NUCLEOTIDE SEQUENCE [LARGE SCALE GENOMIC DNA]</scope>
    <source>
        <strain evidence="2 3">ADMK78</strain>
    </source>
</reference>
<dbReference type="InterPro" id="IPR016181">
    <property type="entry name" value="Acyl_CoA_acyltransferase"/>
</dbReference>
<evidence type="ECO:0000313" key="3">
    <source>
        <dbReference type="Proteomes" id="UP000308530"/>
    </source>
</evidence>
<dbReference type="Pfam" id="PF13480">
    <property type="entry name" value="Acetyltransf_6"/>
    <property type="match status" value="1"/>
</dbReference>
<feature type="domain" description="BioF2-like acetyltransferase" evidence="1">
    <location>
        <begin position="166"/>
        <end position="320"/>
    </location>
</feature>
<dbReference type="SUPFAM" id="SSF55729">
    <property type="entry name" value="Acyl-CoA N-acyltransferases (Nat)"/>
    <property type="match status" value="1"/>
</dbReference>
<dbReference type="Proteomes" id="UP000308530">
    <property type="component" value="Chromosome"/>
</dbReference>
<dbReference type="EMBL" id="CP058350">
    <property type="protein sequence ID" value="QLF70073.1"/>
    <property type="molecule type" value="Genomic_DNA"/>
</dbReference>
<evidence type="ECO:0000313" key="2">
    <source>
        <dbReference type="EMBL" id="QLF70073.1"/>
    </source>
</evidence>
<proteinExistence type="predicted"/>
<keyword evidence="3" id="KW-1185">Reference proteome</keyword>
<dbReference type="InterPro" id="IPR038740">
    <property type="entry name" value="BioF2-like_GNAT_dom"/>
</dbReference>
<protein>
    <submittedName>
        <fullName evidence="2">GNAT family N-acetyltransferase</fullName>
    </submittedName>
</protein>
<name>A0ABX6QN76_9HYPH</name>
<evidence type="ECO:0000259" key="1">
    <source>
        <dbReference type="Pfam" id="PF13480"/>
    </source>
</evidence>
<accession>A0ABX6QN76</accession>